<dbReference type="EMBL" id="MG018930">
    <property type="protein sequence ID" value="ATW58304.1"/>
    <property type="molecule type" value="Genomic_DNA"/>
</dbReference>
<organism evidence="3 4">
    <name type="scientific">Pseudomonas phage ventosus</name>
    <dbReference type="NCBI Taxonomy" id="2048980"/>
    <lineage>
        <taxon>Viruses</taxon>
        <taxon>Duplodnaviria</taxon>
        <taxon>Heunggongvirae</taxon>
        <taxon>Uroviricota</taxon>
        <taxon>Caudoviricetes</taxon>
        <taxon>Vandenendeviridae</taxon>
        <taxon>Gorskivirinae</taxon>
        <taxon>Ventosusvirus</taxon>
        <taxon>Ventosusvirus ventosus</taxon>
    </lineage>
</organism>
<feature type="compositionally biased region" description="Basic and acidic residues" evidence="1">
    <location>
        <begin position="1"/>
        <end position="12"/>
    </location>
</feature>
<keyword evidence="2" id="KW-1133">Transmembrane helix</keyword>
<sequence length="118" mass="13691">MAAIRRSGDSKPKPLPPPLRYRIDPTAKKLDDLDALEKELERNKSQYDAETYSDLLDILQLQRDAANKKRNKLLPDGDVPVNSWLGPRQERTPRKRWSLTKIFWCAAFAFMVVKIIIK</sequence>
<feature type="transmembrane region" description="Helical" evidence="2">
    <location>
        <begin position="98"/>
        <end position="117"/>
    </location>
</feature>
<gene>
    <name evidence="3" type="ORF">CNR37_00097</name>
</gene>
<keyword evidence="4" id="KW-1185">Reference proteome</keyword>
<proteinExistence type="predicted"/>
<keyword evidence="2" id="KW-0472">Membrane</keyword>
<evidence type="ECO:0000313" key="4">
    <source>
        <dbReference type="Proteomes" id="UP000241096"/>
    </source>
</evidence>
<reference evidence="3 4" key="1">
    <citation type="submission" date="2017-09" db="EMBL/GenBank/DDBJ databases">
        <authorList>
            <person name="Ehlers B."/>
            <person name="Leendertz F.H."/>
        </authorList>
    </citation>
    <scope>NUCLEOTIDE SEQUENCE [LARGE SCALE GENOMIC DNA]</scope>
</reference>
<accession>A0A2H4P7Z3</accession>
<keyword evidence="2" id="KW-0812">Transmembrane</keyword>
<protein>
    <submittedName>
        <fullName evidence="3">Uncharacterized protein</fullName>
    </submittedName>
</protein>
<evidence type="ECO:0000256" key="2">
    <source>
        <dbReference type="SAM" id="Phobius"/>
    </source>
</evidence>
<evidence type="ECO:0000256" key="1">
    <source>
        <dbReference type="SAM" id="MobiDB-lite"/>
    </source>
</evidence>
<evidence type="ECO:0000313" key="3">
    <source>
        <dbReference type="EMBL" id="ATW58304.1"/>
    </source>
</evidence>
<name>A0A2H4P7Z3_9CAUD</name>
<feature type="region of interest" description="Disordered" evidence="1">
    <location>
        <begin position="1"/>
        <end position="23"/>
    </location>
</feature>
<dbReference type="Proteomes" id="UP000241096">
    <property type="component" value="Segment"/>
</dbReference>